<dbReference type="AlphaFoldDB" id="A0A521DT25"/>
<evidence type="ECO:0008006" key="3">
    <source>
        <dbReference type="Google" id="ProtNLM"/>
    </source>
</evidence>
<dbReference type="SUPFAM" id="SSF54593">
    <property type="entry name" value="Glyoxalase/Bleomycin resistance protein/Dihydroxybiphenyl dioxygenase"/>
    <property type="match status" value="1"/>
</dbReference>
<dbReference type="OrthoDB" id="1986818at2"/>
<accession>A0A521DT25</accession>
<protein>
    <recommendedName>
        <fullName evidence="3">VOC domain-containing protein</fullName>
    </recommendedName>
</protein>
<name>A0A521DT25_9BACT</name>
<dbReference type="RefSeq" id="WP_142454738.1">
    <property type="nucleotide sequence ID" value="NZ_FXTP01000009.1"/>
</dbReference>
<organism evidence="1 2">
    <name type="scientific">Gracilimonas mengyeensis</name>
    <dbReference type="NCBI Taxonomy" id="1302730"/>
    <lineage>
        <taxon>Bacteria</taxon>
        <taxon>Pseudomonadati</taxon>
        <taxon>Balneolota</taxon>
        <taxon>Balneolia</taxon>
        <taxon>Balneolales</taxon>
        <taxon>Balneolaceae</taxon>
        <taxon>Gracilimonas</taxon>
    </lineage>
</organism>
<proteinExistence type="predicted"/>
<dbReference type="InterPro" id="IPR029068">
    <property type="entry name" value="Glyas_Bleomycin-R_OHBP_Dase"/>
</dbReference>
<evidence type="ECO:0000313" key="2">
    <source>
        <dbReference type="Proteomes" id="UP000317557"/>
    </source>
</evidence>
<dbReference type="Proteomes" id="UP000317557">
    <property type="component" value="Unassembled WGS sequence"/>
</dbReference>
<gene>
    <name evidence="1" type="ORF">SAMN06265219_109100</name>
</gene>
<reference evidence="1 2" key="1">
    <citation type="submission" date="2017-05" db="EMBL/GenBank/DDBJ databases">
        <authorList>
            <person name="Varghese N."/>
            <person name="Submissions S."/>
        </authorList>
    </citation>
    <scope>NUCLEOTIDE SEQUENCE [LARGE SCALE GENOMIC DNA]</scope>
    <source>
        <strain evidence="1 2">DSM 21985</strain>
    </source>
</reference>
<dbReference type="EMBL" id="FXTP01000009">
    <property type="protein sequence ID" value="SMO74859.1"/>
    <property type="molecule type" value="Genomic_DNA"/>
</dbReference>
<sequence length="104" mass="11877">MKFNHIGIPTKDSFENEIDLPHLQMTVSDHTNNKYGIQWQRYWKDAPYPDLVQSVPHVAFEVDDLDKALEGEHILIEPNSPSEGLIVAFIEVNGAPVELMEFTD</sequence>
<evidence type="ECO:0000313" key="1">
    <source>
        <dbReference type="EMBL" id="SMO74859.1"/>
    </source>
</evidence>
<keyword evidence="2" id="KW-1185">Reference proteome</keyword>